<evidence type="ECO:0000313" key="1">
    <source>
        <dbReference type="EMBL" id="HJA91234.1"/>
    </source>
</evidence>
<sequence>MGSVMDYLQAIEATIIDSHPVDGKSPSRVTHRFVTVYKYSLLYLIQTKKIKFTDPEEMFIKFMNEHPPKHHYKVANAYLERNQKPMLNYPQPVWQEVQHGVH</sequence>
<name>A0A9D2I3U0_9LACT</name>
<dbReference type="Proteomes" id="UP000886856">
    <property type="component" value="Unassembled WGS sequence"/>
</dbReference>
<reference evidence="1" key="2">
    <citation type="submission" date="2021-04" db="EMBL/GenBank/DDBJ databases">
        <authorList>
            <person name="Gilroy R."/>
        </authorList>
    </citation>
    <scope>NUCLEOTIDE SEQUENCE</scope>
    <source>
        <strain evidence="1">CHK171-505</strain>
    </source>
</reference>
<evidence type="ECO:0000313" key="2">
    <source>
        <dbReference type="Proteomes" id="UP000886856"/>
    </source>
</evidence>
<protein>
    <submittedName>
        <fullName evidence="1">Uncharacterized protein</fullName>
    </submittedName>
</protein>
<accession>A0A9D2I3U0</accession>
<dbReference type="AlphaFoldDB" id="A0A9D2I3U0"/>
<comment type="caution">
    <text evidence="1">The sequence shown here is derived from an EMBL/GenBank/DDBJ whole genome shotgun (WGS) entry which is preliminary data.</text>
</comment>
<dbReference type="EMBL" id="DWYW01000244">
    <property type="protein sequence ID" value="HJA91234.1"/>
    <property type="molecule type" value="Genomic_DNA"/>
</dbReference>
<reference evidence="1" key="1">
    <citation type="journal article" date="2021" name="PeerJ">
        <title>Extensive microbial diversity within the chicken gut microbiome revealed by metagenomics and culture.</title>
        <authorList>
            <person name="Gilroy R."/>
            <person name="Ravi A."/>
            <person name="Getino M."/>
            <person name="Pursley I."/>
            <person name="Horton D.L."/>
            <person name="Alikhan N.F."/>
            <person name="Baker D."/>
            <person name="Gharbi K."/>
            <person name="Hall N."/>
            <person name="Watson M."/>
            <person name="Adriaenssens E.M."/>
            <person name="Foster-Nyarko E."/>
            <person name="Jarju S."/>
            <person name="Secka A."/>
            <person name="Antonio M."/>
            <person name="Oren A."/>
            <person name="Chaudhuri R.R."/>
            <person name="La Ragione R."/>
            <person name="Hildebrand F."/>
            <person name="Pallen M.J."/>
        </authorList>
    </citation>
    <scope>NUCLEOTIDE SEQUENCE</scope>
    <source>
        <strain evidence="1">CHK171-505</strain>
    </source>
</reference>
<proteinExistence type="predicted"/>
<gene>
    <name evidence="1" type="ORF">H9948_10645</name>
</gene>
<organism evidence="1 2">
    <name type="scientific">Candidatus Jeotgalibaca merdavium</name>
    <dbReference type="NCBI Taxonomy" id="2838627"/>
    <lineage>
        <taxon>Bacteria</taxon>
        <taxon>Bacillati</taxon>
        <taxon>Bacillota</taxon>
        <taxon>Bacilli</taxon>
        <taxon>Lactobacillales</taxon>
        <taxon>Carnobacteriaceae</taxon>
        <taxon>Jeotgalibaca</taxon>
    </lineage>
</organism>